<evidence type="ECO:0000256" key="1">
    <source>
        <dbReference type="SAM" id="MobiDB-lite"/>
    </source>
</evidence>
<comment type="caution">
    <text evidence="3">The sequence shown here is derived from an EMBL/GenBank/DDBJ whole genome shotgun (WGS) entry which is preliminary data.</text>
</comment>
<feature type="compositionally biased region" description="Gly residues" evidence="1">
    <location>
        <begin position="13"/>
        <end position="22"/>
    </location>
</feature>
<feature type="transmembrane region" description="Helical" evidence="2">
    <location>
        <begin position="223"/>
        <end position="245"/>
    </location>
</feature>
<dbReference type="PANTHER" id="PTHR39668">
    <property type="entry name" value="HYPOTHETICAL TRANSMEMBRANE PROTEIN L6586.03-RELATED"/>
    <property type="match status" value="1"/>
</dbReference>
<keyword evidence="4" id="KW-1185">Reference proteome</keyword>
<dbReference type="PANTHER" id="PTHR39668:SF2">
    <property type="match status" value="1"/>
</dbReference>
<proteinExistence type="predicted"/>
<keyword evidence="2" id="KW-0812">Transmembrane</keyword>
<feature type="transmembrane region" description="Helical" evidence="2">
    <location>
        <begin position="173"/>
        <end position="194"/>
    </location>
</feature>
<keyword evidence="2" id="KW-0472">Membrane</keyword>
<dbReference type="OrthoDB" id="267606at2759"/>
<organism evidence="3 4">
    <name type="scientific">Porcisia hertigi</name>
    <dbReference type="NCBI Taxonomy" id="2761500"/>
    <lineage>
        <taxon>Eukaryota</taxon>
        <taxon>Discoba</taxon>
        <taxon>Euglenozoa</taxon>
        <taxon>Kinetoplastea</taxon>
        <taxon>Metakinetoplastina</taxon>
        <taxon>Trypanosomatida</taxon>
        <taxon>Trypanosomatidae</taxon>
        <taxon>Leishmaniinae</taxon>
        <taxon>Porcisia</taxon>
    </lineage>
</organism>
<dbReference type="GeneID" id="94287938"/>
<evidence type="ECO:0000256" key="2">
    <source>
        <dbReference type="SAM" id="Phobius"/>
    </source>
</evidence>
<evidence type="ECO:0000313" key="4">
    <source>
        <dbReference type="Proteomes" id="UP000674318"/>
    </source>
</evidence>
<feature type="region of interest" description="Disordered" evidence="1">
    <location>
        <begin position="1"/>
        <end position="33"/>
    </location>
</feature>
<evidence type="ECO:0000313" key="3">
    <source>
        <dbReference type="EMBL" id="KAG5493983.1"/>
    </source>
</evidence>
<feature type="region of interest" description="Disordered" evidence="1">
    <location>
        <begin position="69"/>
        <end position="104"/>
    </location>
</feature>
<sequence length="377" mass="40859">MFKEIGSSLSGGEAEGGGGGDEGAPYQSPLVPIGLSRDNSTSTWLPTLAASPLTEPVCSPLLNNRYSSESALDGRGSSNFYELDTRPLPQMQQSDLSRRSAEREKNSQSCLFSSPLCDSSHLSTSAQMQYPTAPIITSTPSRMSSLLHPFGSAGQALMRAAVSPSRLHRPLRLALGAFCMLNAAVAFLFTWMMLTHQSVFALTATKRRWDLEECSKATYRAGVYYIIIGFVLLVDRLSSIVAVLVQLGMRCAQVGFPLILYGPRWCARRIPLCRACCPPRRHPFLCAAGASPERDNLLMRSKSHCPSSTPKIPLSTLDASTALASHGQPLRPADRSLPTISHRSLPKSARQFVTESELVGRPPLANSVSPSIRRRGA</sequence>
<protein>
    <submittedName>
        <fullName evidence="3">Uncharacterized protein</fullName>
    </submittedName>
</protein>
<feature type="region of interest" description="Disordered" evidence="1">
    <location>
        <begin position="356"/>
        <end position="377"/>
    </location>
</feature>
<name>A0A836I5N1_9TRYP</name>
<gene>
    <name evidence="3" type="ORF">JKF63_01816</name>
</gene>
<feature type="region of interest" description="Disordered" evidence="1">
    <location>
        <begin position="326"/>
        <end position="345"/>
    </location>
</feature>
<dbReference type="KEGG" id="phet:94287938"/>
<accession>A0A836I5N1</accession>
<dbReference type="Proteomes" id="UP000674318">
    <property type="component" value="Unassembled WGS sequence"/>
</dbReference>
<feature type="compositionally biased region" description="Polar residues" evidence="1">
    <location>
        <begin position="69"/>
        <end position="80"/>
    </location>
</feature>
<keyword evidence="2" id="KW-1133">Transmembrane helix</keyword>
<reference evidence="3 4" key="1">
    <citation type="submission" date="2021-02" db="EMBL/GenBank/DDBJ databases">
        <title>Porcisia hertigi Genome sequencing and assembly.</title>
        <authorList>
            <person name="Almutairi H."/>
            <person name="Gatherer D."/>
        </authorList>
    </citation>
    <scope>NUCLEOTIDE SEQUENCE [LARGE SCALE GENOMIC DNA]</scope>
    <source>
        <strain evidence="3 4">C119</strain>
    </source>
</reference>
<dbReference type="RefSeq" id="XP_067754018.1">
    <property type="nucleotide sequence ID" value="XM_067897861.1"/>
</dbReference>
<feature type="compositionally biased region" description="Low complexity" evidence="1">
    <location>
        <begin position="1"/>
        <end position="12"/>
    </location>
</feature>
<dbReference type="EMBL" id="JAFJZO010000034">
    <property type="protein sequence ID" value="KAG5493983.1"/>
    <property type="molecule type" value="Genomic_DNA"/>
</dbReference>
<dbReference type="AlphaFoldDB" id="A0A836I5N1"/>